<name>C5LBN3_PERM5</name>
<evidence type="ECO:0000256" key="3">
    <source>
        <dbReference type="ARBA" id="ARBA00022741"/>
    </source>
</evidence>
<keyword evidence="3 7" id="KW-0547">Nucleotide-binding</keyword>
<dbReference type="InterPro" id="IPR011761">
    <property type="entry name" value="ATP-grasp"/>
</dbReference>
<accession>C5LBN3</accession>
<dbReference type="Gene3D" id="3.60.20.10">
    <property type="entry name" value="Glutamine Phosphoribosylpyrophosphate, subunit 1, domain 1"/>
    <property type="match status" value="1"/>
</dbReference>
<dbReference type="SMART" id="SM01209">
    <property type="entry name" value="GARS_A"/>
    <property type="match status" value="1"/>
</dbReference>
<dbReference type="EMBL" id="GG680918">
    <property type="protein sequence ID" value="EER05854.1"/>
    <property type="molecule type" value="Genomic_DNA"/>
</dbReference>
<keyword evidence="10" id="KW-0808">Transferase</keyword>
<dbReference type="GO" id="GO:0046872">
    <property type="term" value="F:metal ion binding"/>
    <property type="evidence" value="ECO:0007669"/>
    <property type="project" value="UniProtKB-KW"/>
</dbReference>
<keyword evidence="4" id="KW-0658">Purine biosynthesis</keyword>
<dbReference type="InterPro" id="IPR029055">
    <property type="entry name" value="Ntn_hydrolases_N"/>
</dbReference>
<dbReference type="FunFam" id="3.40.50.20:FF:000006">
    <property type="entry name" value="Phosphoribosylamine--glycine ligase, chloroplastic"/>
    <property type="match status" value="1"/>
</dbReference>
<dbReference type="SUPFAM" id="SSF53271">
    <property type="entry name" value="PRTase-like"/>
    <property type="match status" value="1"/>
</dbReference>
<dbReference type="Gene3D" id="3.40.50.20">
    <property type="match status" value="1"/>
</dbReference>
<dbReference type="GO" id="GO:0016757">
    <property type="term" value="F:glycosyltransferase activity"/>
    <property type="evidence" value="ECO:0007669"/>
    <property type="project" value="UniProtKB-KW"/>
</dbReference>
<gene>
    <name evidence="10" type="ORF">Pmar_PMAR011907</name>
</gene>
<dbReference type="Proteomes" id="UP000007800">
    <property type="component" value="Unassembled WGS sequence"/>
</dbReference>
<keyword evidence="6" id="KW-0464">Manganese</keyword>
<proteinExistence type="predicted"/>
<protein>
    <submittedName>
        <fullName evidence="10">Amidophosphoribosyltransferase, putative</fullName>
    </submittedName>
</protein>
<dbReference type="AlphaFoldDB" id="C5LBN3"/>
<dbReference type="GO" id="GO:0009113">
    <property type="term" value="P:purine nucleobase biosynthetic process"/>
    <property type="evidence" value="ECO:0007669"/>
    <property type="project" value="InterPro"/>
</dbReference>
<dbReference type="GeneID" id="9064583"/>
<dbReference type="InterPro" id="IPR020562">
    <property type="entry name" value="PRibGlycinamide_synth_N"/>
</dbReference>
<dbReference type="InParanoid" id="C5LBN3"/>
<evidence type="ECO:0000256" key="7">
    <source>
        <dbReference type="PROSITE-ProRule" id="PRU00409"/>
    </source>
</evidence>
<dbReference type="InterPro" id="IPR016185">
    <property type="entry name" value="PreATP-grasp_dom_sf"/>
</dbReference>
<dbReference type="InterPro" id="IPR000115">
    <property type="entry name" value="PRibGlycinamide_synth"/>
</dbReference>
<keyword evidence="1" id="KW-0436">Ligase</keyword>
<reference evidence="10 11" key="1">
    <citation type="submission" date="2008-07" db="EMBL/GenBank/DDBJ databases">
        <authorList>
            <person name="El-Sayed N."/>
            <person name="Caler E."/>
            <person name="Inman J."/>
            <person name="Amedeo P."/>
            <person name="Hass B."/>
            <person name="Wortman J."/>
        </authorList>
    </citation>
    <scope>NUCLEOTIDE SEQUENCE [LARGE SCALE GENOMIC DNA]</scope>
    <source>
        <strain evidence="11">ATCC 50983 / TXsc</strain>
    </source>
</reference>
<dbReference type="Gene3D" id="3.30.1490.20">
    <property type="entry name" value="ATP-grasp fold, A domain"/>
    <property type="match status" value="1"/>
</dbReference>
<dbReference type="InterPro" id="IPR029057">
    <property type="entry name" value="PRTase-like"/>
</dbReference>
<evidence type="ECO:0000256" key="2">
    <source>
        <dbReference type="ARBA" id="ARBA00022723"/>
    </source>
</evidence>
<dbReference type="SUPFAM" id="SSF52440">
    <property type="entry name" value="PreATP-grasp domain"/>
    <property type="match status" value="1"/>
</dbReference>
<dbReference type="SUPFAM" id="SSF56059">
    <property type="entry name" value="Glutathione synthetase ATP-binding domain-like"/>
    <property type="match status" value="1"/>
</dbReference>
<evidence type="ECO:0000256" key="6">
    <source>
        <dbReference type="ARBA" id="ARBA00023211"/>
    </source>
</evidence>
<dbReference type="PROSITE" id="PS51278">
    <property type="entry name" value="GATASE_TYPE_2"/>
    <property type="match status" value="1"/>
</dbReference>
<keyword evidence="2" id="KW-0479">Metal-binding</keyword>
<dbReference type="GO" id="GO:0006164">
    <property type="term" value="P:purine nucleotide biosynthetic process"/>
    <property type="evidence" value="ECO:0007669"/>
    <property type="project" value="UniProtKB-KW"/>
</dbReference>
<feature type="domain" description="ATP-grasp" evidence="8">
    <location>
        <begin position="756"/>
        <end position="855"/>
    </location>
</feature>
<organism evidence="11">
    <name type="scientific">Perkinsus marinus (strain ATCC 50983 / TXsc)</name>
    <dbReference type="NCBI Taxonomy" id="423536"/>
    <lineage>
        <taxon>Eukaryota</taxon>
        <taxon>Sar</taxon>
        <taxon>Alveolata</taxon>
        <taxon>Perkinsozoa</taxon>
        <taxon>Perkinsea</taxon>
        <taxon>Perkinsida</taxon>
        <taxon>Perkinsidae</taxon>
        <taxon>Perkinsus</taxon>
    </lineage>
</organism>
<dbReference type="InterPro" id="IPR017932">
    <property type="entry name" value="GATase_2_dom"/>
</dbReference>
<dbReference type="OrthoDB" id="191723at2759"/>
<evidence type="ECO:0000259" key="9">
    <source>
        <dbReference type="PROSITE" id="PS51278"/>
    </source>
</evidence>
<evidence type="ECO:0000313" key="11">
    <source>
        <dbReference type="Proteomes" id="UP000007800"/>
    </source>
</evidence>
<dbReference type="PROSITE" id="PS50975">
    <property type="entry name" value="ATP_GRASP"/>
    <property type="match status" value="1"/>
</dbReference>
<keyword evidence="10" id="KW-0328">Glycosyltransferase</keyword>
<evidence type="ECO:0000256" key="5">
    <source>
        <dbReference type="ARBA" id="ARBA00022840"/>
    </source>
</evidence>
<keyword evidence="5 7" id="KW-0067">ATP-binding</keyword>
<dbReference type="GO" id="GO:0005524">
    <property type="term" value="F:ATP binding"/>
    <property type="evidence" value="ECO:0007669"/>
    <property type="project" value="UniProtKB-UniRule"/>
</dbReference>
<dbReference type="Pfam" id="PF01071">
    <property type="entry name" value="GARS_A"/>
    <property type="match status" value="1"/>
</dbReference>
<dbReference type="InterPro" id="IPR013815">
    <property type="entry name" value="ATP_grasp_subdomain_1"/>
</dbReference>
<dbReference type="InterPro" id="IPR020561">
    <property type="entry name" value="PRibGlycinamid_synth_ATP-grasp"/>
</dbReference>
<evidence type="ECO:0000259" key="8">
    <source>
        <dbReference type="PROSITE" id="PS50975"/>
    </source>
</evidence>
<dbReference type="PANTHER" id="PTHR43472:SF1">
    <property type="entry name" value="PHOSPHORIBOSYLAMINE--GLYCINE LIGASE, CHLOROPLASTIC"/>
    <property type="match status" value="1"/>
</dbReference>
<sequence length="864" mass="95382">MLRFDEKEASRLTGDIGHECGFAFLRLLKPMDYYIEKYGTCFYGLQKMYLLLEKQRNRGQDGAGLANLKMNPQQGQRYIHRDRVSVTHDSIRELFKRVMEQAEGALETAGLGGLEPDQMDSEILKMKVPYTGECFLGHVRYGTDSLNSYRECHPVMRSSNWMSRSLLVAGNFNITNTEELFRSLVELGQHPVELSDTVTLLEKIGHYLDKENNDLIVKYSAAGHPPRECMKLVGANINLIKVLRKALDRIDGGYALTGLLGHGDAFVVRDPNGIRPAFYYHDDEIVVVASEAPLIRSVFGVDKVDSVPAGAALIVKASGQVSVECVLPAAPKLSQCSFERIYFSRGNDADVYRERERLGRLLATRTLERVGEVGGTFKNTVFSFIPNTSEFAFYGMVKQLREDLYREQRKAMETGTNLGVGPLRRIEEEKVVHKDAKLRTFIQEDSSRKAMTMHAYDVHYGTVKEGEVLVALDDSIVRGNTLKNAILKTLERLRPSSIVIVSSAPMICYPDPYGIDMAKLADFVAFKAAIALLRSRGKEGIIEEVYEQCLQDAESDVNYVKRIYEDFTQRELEDKIAEIIQPENCKARVEVVFQTVGKLHEAIPEHLGDWYFTGNYPTLGGAVVCKRAFTLWMEGRGDERCYGVSSGGGTNVLVVGSGGREHALATAIAASHKVKRVYVAPGNAGEHEKIMNIPASNASKDAIVAYCRKKHISLVVIGPEQPLVEGVGDVLQSAGIPVFGPTAAAAEIEGSKAWAKGFMRRHDIPTAEFVTATTLEEGEKAVEKICSSDGGGVVVKASGLAAGKGVIVVDTVEQGKEALREIFRLYGGPVVVEELMEGPEVSVFALTNGRNFVVLPPARDHKRV</sequence>
<evidence type="ECO:0000256" key="1">
    <source>
        <dbReference type="ARBA" id="ARBA00022598"/>
    </source>
</evidence>
<dbReference type="Pfam" id="PF02844">
    <property type="entry name" value="GARS_N"/>
    <property type="match status" value="1"/>
</dbReference>
<dbReference type="GO" id="GO:0004637">
    <property type="term" value="F:phosphoribosylamine-glycine ligase activity"/>
    <property type="evidence" value="ECO:0007669"/>
    <property type="project" value="InterPro"/>
</dbReference>
<dbReference type="SUPFAM" id="SSF56235">
    <property type="entry name" value="N-terminal nucleophile aminohydrolases (Ntn hydrolases)"/>
    <property type="match status" value="1"/>
</dbReference>
<dbReference type="RefSeq" id="XP_002774038.1">
    <property type="nucleotide sequence ID" value="XM_002773992.1"/>
</dbReference>
<evidence type="ECO:0000256" key="4">
    <source>
        <dbReference type="ARBA" id="ARBA00022755"/>
    </source>
</evidence>
<feature type="domain" description="Glutamine amidotransferase type-2" evidence="9">
    <location>
        <begin position="20"/>
        <end position="318"/>
    </location>
</feature>
<dbReference type="PANTHER" id="PTHR43472">
    <property type="entry name" value="PHOSPHORIBOSYLAMINE--GLYCINE LIGASE"/>
    <property type="match status" value="1"/>
</dbReference>
<evidence type="ECO:0000313" key="10">
    <source>
        <dbReference type="EMBL" id="EER05854.1"/>
    </source>
</evidence>
<keyword evidence="11" id="KW-1185">Reference proteome</keyword>